<dbReference type="SUPFAM" id="SSF51649">
    <property type="entry name" value="RuBisCo, C-terminal domain"/>
    <property type="match status" value="1"/>
</dbReference>
<sequence>MLLKIGMNKDAFTDPNHGTSFFVTRPSSQHKDSEDEPANPNIIYEELDDEAFDGGKEQTLVDGKKINLLNSRIADRERVVVTITVTVTFLVPFVVKVKYTNRRDLAREGNEIIREATKWSPELAAACEVWKKIKFEWSGNMS</sequence>
<dbReference type="STRING" id="79200.A0A164V746"/>
<dbReference type="GO" id="GO:0000287">
    <property type="term" value="F:magnesium ion binding"/>
    <property type="evidence" value="ECO:0007669"/>
    <property type="project" value="InterPro"/>
</dbReference>
<gene>
    <name evidence="1" type="ORF">DCAR_022729</name>
</gene>
<accession>A0A164V746</accession>
<dbReference type="Gene3D" id="3.20.20.110">
    <property type="entry name" value="Ribulose bisphosphate carboxylase, large subunit, C-terminal domain"/>
    <property type="match status" value="1"/>
</dbReference>
<protein>
    <submittedName>
        <fullName evidence="1">Uncharacterized protein</fullName>
    </submittedName>
</protein>
<dbReference type="EMBL" id="LNRQ01000006">
    <property type="protein sequence ID" value="KZM89908.1"/>
    <property type="molecule type" value="Genomic_DNA"/>
</dbReference>
<proteinExistence type="predicted"/>
<dbReference type="AlphaFoldDB" id="A0A164V746"/>
<dbReference type="InterPro" id="IPR036376">
    <property type="entry name" value="RuBisCO_lsu_C_sf"/>
</dbReference>
<evidence type="ECO:0000313" key="1">
    <source>
        <dbReference type="EMBL" id="KZM89908.1"/>
    </source>
</evidence>
<name>A0A164V746_DAUCS</name>
<reference evidence="1" key="1">
    <citation type="journal article" date="2016" name="Nat. Genet.">
        <title>A high-quality carrot genome assembly provides new insights into carotenoid accumulation and asterid genome evolution.</title>
        <authorList>
            <person name="Iorizzo M."/>
            <person name="Ellison S."/>
            <person name="Senalik D."/>
            <person name="Zeng P."/>
            <person name="Satapoomin P."/>
            <person name="Huang J."/>
            <person name="Bowman M."/>
            <person name="Iovene M."/>
            <person name="Sanseverino W."/>
            <person name="Cavagnaro P."/>
            <person name="Yildiz M."/>
            <person name="Macko-Podgorni A."/>
            <person name="Moranska E."/>
            <person name="Grzebelus E."/>
            <person name="Grzebelus D."/>
            <person name="Ashrafi H."/>
            <person name="Zheng Z."/>
            <person name="Cheng S."/>
            <person name="Spooner D."/>
            <person name="Van Deynze A."/>
            <person name="Simon P."/>
        </authorList>
    </citation>
    <scope>NUCLEOTIDE SEQUENCE [LARGE SCALE GENOMIC DNA]</scope>
    <source>
        <tissue evidence="1">Leaf</tissue>
    </source>
</reference>
<comment type="caution">
    <text evidence="1">The sequence shown here is derived from an EMBL/GenBank/DDBJ whole genome shotgun (WGS) entry which is preliminary data.</text>
</comment>
<dbReference type="Gramene" id="KZM89908">
    <property type="protein sequence ID" value="KZM89908"/>
    <property type="gene ID" value="DCAR_022729"/>
</dbReference>
<organism evidence="1">
    <name type="scientific">Daucus carota subsp. sativus</name>
    <name type="common">Carrot</name>
    <dbReference type="NCBI Taxonomy" id="79200"/>
    <lineage>
        <taxon>Eukaryota</taxon>
        <taxon>Viridiplantae</taxon>
        <taxon>Streptophyta</taxon>
        <taxon>Embryophyta</taxon>
        <taxon>Tracheophyta</taxon>
        <taxon>Spermatophyta</taxon>
        <taxon>Magnoliopsida</taxon>
        <taxon>eudicotyledons</taxon>
        <taxon>Gunneridae</taxon>
        <taxon>Pentapetalae</taxon>
        <taxon>asterids</taxon>
        <taxon>campanulids</taxon>
        <taxon>Apiales</taxon>
        <taxon>Apiaceae</taxon>
        <taxon>Apioideae</taxon>
        <taxon>Scandiceae</taxon>
        <taxon>Daucinae</taxon>
        <taxon>Daucus</taxon>
        <taxon>Daucus sect. Daucus</taxon>
    </lineage>
</organism>